<organism evidence="4 5">
    <name type="scientific">Caenorhabditis angaria</name>
    <dbReference type="NCBI Taxonomy" id="860376"/>
    <lineage>
        <taxon>Eukaryota</taxon>
        <taxon>Metazoa</taxon>
        <taxon>Ecdysozoa</taxon>
        <taxon>Nematoda</taxon>
        <taxon>Chromadorea</taxon>
        <taxon>Rhabditida</taxon>
        <taxon>Rhabditina</taxon>
        <taxon>Rhabditomorpha</taxon>
        <taxon>Rhabditoidea</taxon>
        <taxon>Rhabditidae</taxon>
        <taxon>Peloderinae</taxon>
        <taxon>Caenorhabditis</taxon>
    </lineage>
</organism>
<name>A0A9P1I2Z0_9PELO</name>
<keyword evidence="2" id="KW-1133">Transmembrane helix</keyword>
<proteinExistence type="predicted"/>
<feature type="transmembrane region" description="Helical" evidence="2">
    <location>
        <begin position="69"/>
        <end position="93"/>
    </location>
</feature>
<protein>
    <submittedName>
        <fullName evidence="4">Uncharacterized protein</fullName>
    </submittedName>
</protein>
<feature type="signal peptide" evidence="3">
    <location>
        <begin position="1"/>
        <end position="17"/>
    </location>
</feature>
<feature type="compositionally biased region" description="Low complexity" evidence="1">
    <location>
        <begin position="36"/>
        <end position="61"/>
    </location>
</feature>
<sequence>MRFLFLLFSLIFITISAQESEEVLKISNDTIDASGTDIETSESPITSTTTEKLTTTTQKSTPRPPSFTAWSFFLGIIVAILILGLIGFILNIWRQRRGPNGAQYTTYQQSS</sequence>
<dbReference type="EMBL" id="CANHGI010000001">
    <property type="protein sequence ID" value="CAI5438720.1"/>
    <property type="molecule type" value="Genomic_DNA"/>
</dbReference>
<keyword evidence="2" id="KW-0812">Transmembrane</keyword>
<keyword evidence="5" id="KW-1185">Reference proteome</keyword>
<feature type="region of interest" description="Disordered" evidence="1">
    <location>
        <begin position="35"/>
        <end position="63"/>
    </location>
</feature>
<dbReference type="AlphaFoldDB" id="A0A9P1I2Z0"/>
<accession>A0A9P1I2Z0</accession>
<evidence type="ECO:0000313" key="4">
    <source>
        <dbReference type="EMBL" id="CAI5438720.1"/>
    </source>
</evidence>
<keyword evidence="2" id="KW-0472">Membrane</keyword>
<evidence type="ECO:0000313" key="5">
    <source>
        <dbReference type="Proteomes" id="UP001152747"/>
    </source>
</evidence>
<feature type="chain" id="PRO_5040105239" evidence="3">
    <location>
        <begin position="18"/>
        <end position="111"/>
    </location>
</feature>
<dbReference type="Proteomes" id="UP001152747">
    <property type="component" value="Unassembled WGS sequence"/>
</dbReference>
<comment type="caution">
    <text evidence="4">The sequence shown here is derived from an EMBL/GenBank/DDBJ whole genome shotgun (WGS) entry which is preliminary data.</text>
</comment>
<gene>
    <name evidence="4" type="ORF">CAMP_LOCUS1357</name>
</gene>
<evidence type="ECO:0000256" key="2">
    <source>
        <dbReference type="SAM" id="Phobius"/>
    </source>
</evidence>
<evidence type="ECO:0000256" key="1">
    <source>
        <dbReference type="SAM" id="MobiDB-lite"/>
    </source>
</evidence>
<reference evidence="4" key="1">
    <citation type="submission" date="2022-11" db="EMBL/GenBank/DDBJ databases">
        <authorList>
            <person name="Kikuchi T."/>
        </authorList>
    </citation>
    <scope>NUCLEOTIDE SEQUENCE</scope>
    <source>
        <strain evidence="4">PS1010</strain>
    </source>
</reference>
<evidence type="ECO:0000256" key="3">
    <source>
        <dbReference type="SAM" id="SignalP"/>
    </source>
</evidence>
<keyword evidence="3" id="KW-0732">Signal</keyword>